<keyword evidence="3" id="KW-1185">Reference proteome</keyword>
<evidence type="ECO:0000313" key="2">
    <source>
        <dbReference type="EMBL" id="KNE68273.1"/>
    </source>
</evidence>
<reference evidence="3" key="2">
    <citation type="submission" date="2009-11" db="EMBL/GenBank/DDBJ databases">
        <title>The Genome Sequence of Allomyces macrogynus strain ATCC 38327.</title>
        <authorList>
            <consortium name="The Broad Institute Genome Sequencing Platform"/>
            <person name="Russ C."/>
            <person name="Cuomo C."/>
            <person name="Shea T."/>
            <person name="Young S.K."/>
            <person name="Zeng Q."/>
            <person name="Koehrsen M."/>
            <person name="Haas B."/>
            <person name="Borodovsky M."/>
            <person name="Guigo R."/>
            <person name="Alvarado L."/>
            <person name="Berlin A."/>
            <person name="Borenstein D."/>
            <person name="Chen Z."/>
            <person name="Engels R."/>
            <person name="Freedman E."/>
            <person name="Gellesch M."/>
            <person name="Goldberg J."/>
            <person name="Griggs A."/>
            <person name="Gujja S."/>
            <person name="Heiman D."/>
            <person name="Hepburn T."/>
            <person name="Howarth C."/>
            <person name="Jen D."/>
            <person name="Larson L."/>
            <person name="Lewis B."/>
            <person name="Mehta T."/>
            <person name="Park D."/>
            <person name="Pearson M."/>
            <person name="Roberts A."/>
            <person name="Saif S."/>
            <person name="Shenoy N."/>
            <person name="Sisk P."/>
            <person name="Stolte C."/>
            <person name="Sykes S."/>
            <person name="Walk T."/>
            <person name="White J."/>
            <person name="Yandava C."/>
            <person name="Burger G."/>
            <person name="Gray M.W."/>
            <person name="Holland P.W.H."/>
            <person name="King N."/>
            <person name="Lang F.B.F."/>
            <person name="Roger A.J."/>
            <person name="Ruiz-Trillo I."/>
            <person name="Lander E."/>
            <person name="Nusbaum C."/>
        </authorList>
    </citation>
    <scope>NUCLEOTIDE SEQUENCE [LARGE SCALE GENOMIC DNA]</scope>
    <source>
        <strain evidence="3">ATCC 38327</strain>
    </source>
</reference>
<dbReference type="VEuPathDB" id="FungiDB:AMAG_12943"/>
<dbReference type="OrthoDB" id="10552649at2759"/>
<dbReference type="Proteomes" id="UP000054350">
    <property type="component" value="Unassembled WGS sequence"/>
</dbReference>
<evidence type="ECO:0000256" key="1">
    <source>
        <dbReference type="SAM" id="MobiDB-lite"/>
    </source>
</evidence>
<feature type="region of interest" description="Disordered" evidence="1">
    <location>
        <begin position="1"/>
        <end position="37"/>
    </location>
</feature>
<evidence type="ECO:0000313" key="3">
    <source>
        <dbReference type="Proteomes" id="UP000054350"/>
    </source>
</evidence>
<gene>
    <name evidence="2" type="ORF">AMAG_12943</name>
</gene>
<dbReference type="AlphaFoldDB" id="A0A0L0T0G0"/>
<dbReference type="EMBL" id="GG745356">
    <property type="protein sequence ID" value="KNE68273.1"/>
    <property type="molecule type" value="Genomic_DNA"/>
</dbReference>
<feature type="compositionally biased region" description="Polar residues" evidence="1">
    <location>
        <begin position="1"/>
        <end position="12"/>
    </location>
</feature>
<proteinExistence type="predicted"/>
<accession>A0A0L0T0G0</accession>
<organism evidence="2 3">
    <name type="scientific">Allomyces macrogynus (strain ATCC 38327)</name>
    <name type="common">Allomyces javanicus var. macrogynus</name>
    <dbReference type="NCBI Taxonomy" id="578462"/>
    <lineage>
        <taxon>Eukaryota</taxon>
        <taxon>Fungi</taxon>
        <taxon>Fungi incertae sedis</taxon>
        <taxon>Blastocladiomycota</taxon>
        <taxon>Blastocladiomycetes</taxon>
        <taxon>Blastocladiales</taxon>
        <taxon>Blastocladiaceae</taxon>
        <taxon>Allomyces</taxon>
    </lineage>
</organism>
<feature type="compositionally biased region" description="Acidic residues" evidence="1">
    <location>
        <begin position="134"/>
        <end position="159"/>
    </location>
</feature>
<name>A0A0L0T0G0_ALLM3</name>
<feature type="region of interest" description="Disordered" evidence="1">
    <location>
        <begin position="133"/>
        <end position="161"/>
    </location>
</feature>
<protein>
    <submittedName>
        <fullName evidence="2">Uncharacterized protein</fullName>
    </submittedName>
</protein>
<sequence>MLSNTPSSSTTPAGAPRCTHDPTPVPAPVATSTTDDDLWAPRVPASANTLTLADLNRELESLRSAVLDRASALDLDAVHEDRIEVVPDTTSDAALMDVAELLQAMESADEWLGVLDGRFDALNAQLDALLGALGEDDEEGERSEGEREEEEEVEEEVGDVGETVVAEAAKRVAVAMDADAAITVTVGPRKPLALAAAGVEVAQVVVAEEAK</sequence>
<reference evidence="2 3" key="1">
    <citation type="submission" date="2009-11" db="EMBL/GenBank/DDBJ databases">
        <title>Annotation of Allomyces macrogynus ATCC 38327.</title>
        <authorList>
            <consortium name="The Broad Institute Genome Sequencing Platform"/>
            <person name="Russ C."/>
            <person name="Cuomo C."/>
            <person name="Burger G."/>
            <person name="Gray M.W."/>
            <person name="Holland P.W.H."/>
            <person name="King N."/>
            <person name="Lang F.B.F."/>
            <person name="Roger A.J."/>
            <person name="Ruiz-Trillo I."/>
            <person name="Young S.K."/>
            <person name="Zeng Q."/>
            <person name="Gargeya S."/>
            <person name="Fitzgerald M."/>
            <person name="Haas B."/>
            <person name="Abouelleil A."/>
            <person name="Alvarado L."/>
            <person name="Arachchi H.M."/>
            <person name="Berlin A."/>
            <person name="Chapman S.B."/>
            <person name="Gearin G."/>
            <person name="Goldberg J."/>
            <person name="Griggs A."/>
            <person name="Gujja S."/>
            <person name="Hansen M."/>
            <person name="Heiman D."/>
            <person name="Howarth C."/>
            <person name="Larimer J."/>
            <person name="Lui A."/>
            <person name="MacDonald P.J.P."/>
            <person name="McCowen C."/>
            <person name="Montmayeur A."/>
            <person name="Murphy C."/>
            <person name="Neiman D."/>
            <person name="Pearson M."/>
            <person name="Priest M."/>
            <person name="Roberts A."/>
            <person name="Saif S."/>
            <person name="Shea T."/>
            <person name="Sisk P."/>
            <person name="Stolte C."/>
            <person name="Sykes S."/>
            <person name="Wortman J."/>
            <person name="Nusbaum C."/>
            <person name="Birren B."/>
        </authorList>
    </citation>
    <scope>NUCLEOTIDE SEQUENCE [LARGE SCALE GENOMIC DNA]</scope>
    <source>
        <strain evidence="2 3">ATCC 38327</strain>
    </source>
</reference>